<feature type="modified residue" description="Phosphohistidine" evidence="5">
    <location>
        <position position="124"/>
    </location>
</feature>
<dbReference type="EnsemblPlants" id="Pp3c17_11720V3.1">
    <property type="protein sequence ID" value="Pp3c17_11720V3.1"/>
    <property type="gene ID" value="Pp3c17_11720"/>
</dbReference>
<evidence type="ECO:0000259" key="7">
    <source>
        <dbReference type="PROSITE" id="PS50894"/>
    </source>
</evidence>
<evidence type="ECO:0000256" key="5">
    <source>
        <dbReference type="PROSITE-ProRule" id="PRU00110"/>
    </source>
</evidence>
<comment type="subcellular location">
    <subcellularLocation>
        <location evidence="6">Cytoplasm</location>
        <location evidence="6">Cytosol</location>
    </subcellularLocation>
    <subcellularLocation>
        <location evidence="6">Nucleus</location>
    </subcellularLocation>
</comment>
<dbReference type="InterPro" id="IPR045871">
    <property type="entry name" value="AHP1-5/YPD1"/>
</dbReference>
<dbReference type="SUPFAM" id="SSF47226">
    <property type="entry name" value="Histidine-containing phosphotransfer domain, HPT domain"/>
    <property type="match status" value="1"/>
</dbReference>
<protein>
    <recommendedName>
        <fullName evidence="6">Histidine-containing phosphotransfer protein</fullName>
    </recommendedName>
</protein>
<dbReference type="PANTHER" id="PTHR28242">
    <property type="entry name" value="PHOSPHORELAY INTERMEDIATE PROTEIN YPD1"/>
    <property type="match status" value="1"/>
</dbReference>
<evidence type="ECO:0000313" key="9">
    <source>
        <dbReference type="EnsemblPlants" id="Pp3c17_11700V3.1"/>
    </source>
</evidence>
<dbReference type="GO" id="GO:0043424">
    <property type="term" value="F:protein histidine kinase binding"/>
    <property type="evidence" value="ECO:0000318"/>
    <property type="project" value="GO_Central"/>
</dbReference>
<dbReference type="STRING" id="3218.A0A2K1J3J3"/>
<dbReference type="EnsemblPlants" id="Pp3c17_11700V3.1">
    <property type="protein sequence ID" value="Pp3c17_11700V3.1"/>
    <property type="gene ID" value="Pp3c17_11700"/>
</dbReference>
<dbReference type="InParanoid" id="A0A2K1J3J3"/>
<dbReference type="InterPro" id="IPR008207">
    <property type="entry name" value="Sig_transdc_His_kin_Hpt_dom"/>
</dbReference>
<dbReference type="Proteomes" id="UP000006727">
    <property type="component" value="Chromosome 17"/>
</dbReference>
<dbReference type="Gramene" id="Pp3c17_11700V3.1">
    <property type="protein sequence ID" value="Pp3c17_11700V3.1"/>
    <property type="gene ID" value="Pp3c17_11700"/>
</dbReference>
<keyword evidence="10" id="KW-1185">Reference proteome</keyword>
<evidence type="ECO:0000256" key="1">
    <source>
        <dbReference type="ARBA" id="ARBA00022490"/>
    </source>
</evidence>
<evidence type="ECO:0000256" key="6">
    <source>
        <dbReference type="RuleBase" id="RU369004"/>
    </source>
</evidence>
<dbReference type="AlphaFoldDB" id="A0A2K1J3J3"/>
<dbReference type="Gramene" id="Pp3c17_11720V3.1">
    <property type="protein sequence ID" value="Pp3c17_11720V3.1"/>
    <property type="gene ID" value="Pp3c17_11720"/>
</dbReference>
<dbReference type="GO" id="GO:0005634">
    <property type="term" value="C:nucleus"/>
    <property type="evidence" value="ECO:0000318"/>
    <property type="project" value="GO_Central"/>
</dbReference>
<dbReference type="GO" id="GO:0005829">
    <property type="term" value="C:cytosol"/>
    <property type="evidence" value="ECO:0007669"/>
    <property type="project" value="UniProtKB-SubCell"/>
</dbReference>
<name>A0A2K1J3J3_PHYPA</name>
<organism evidence="8">
    <name type="scientific">Physcomitrium patens</name>
    <name type="common">Spreading-leaved earth moss</name>
    <name type="synonym">Physcomitrella patens</name>
    <dbReference type="NCBI Taxonomy" id="3218"/>
    <lineage>
        <taxon>Eukaryota</taxon>
        <taxon>Viridiplantae</taxon>
        <taxon>Streptophyta</taxon>
        <taxon>Embryophyta</taxon>
        <taxon>Bryophyta</taxon>
        <taxon>Bryophytina</taxon>
        <taxon>Bryopsida</taxon>
        <taxon>Funariidae</taxon>
        <taxon>Funariales</taxon>
        <taxon>Funariaceae</taxon>
        <taxon>Physcomitrium</taxon>
    </lineage>
</organism>
<keyword evidence="3 6" id="KW-0902">Two-component regulatory system</keyword>
<dbReference type="PROSITE" id="PS50894">
    <property type="entry name" value="HPT"/>
    <property type="match status" value="1"/>
</dbReference>
<dbReference type="Pfam" id="PF01627">
    <property type="entry name" value="Hpt"/>
    <property type="match status" value="1"/>
</dbReference>
<evidence type="ECO:0000313" key="10">
    <source>
        <dbReference type="Proteomes" id="UP000006727"/>
    </source>
</evidence>
<dbReference type="GO" id="GO:0005737">
    <property type="term" value="C:cytoplasm"/>
    <property type="evidence" value="ECO:0000318"/>
    <property type="project" value="GO_Central"/>
</dbReference>
<reference evidence="9" key="3">
    <citation type="submission" date="2020-12" db="UniProtKB">
        <authorList>
            <consortium name="EnsemblPlants"/>
        </authorList>
    </citation>
    <scope>IDENTIFICATION</scope>
</reference>
<dbReference type="PaxDb" id="3218-PP1S105_12V6.1"/>
<dbReference type="EMBL" id="ABEU02000017">
    <property type="protein sequence ID" value="PNR36093.1"/>
    <property type="molecule type" value="Genomic_DNA"/>
</dbReference>
<comment type="domain">
    <text evidence="6">Histidine-containing phosphotransfer domain (HPt) contains an active histidine that mediates the phosphotransfer.</text>
</comment>
<evidence type="ECO:0000256" key="2">
    <source>
        <dbReference type="ARBA" id="ARBA00022864"/>
    </source>
</evidence>
<accession>A0A2K1J3J3</accession>
<evidence type="ECO:0000256" key="4">
    <source>
        <dbReference type="ARBA" id="ARBA00023242"/>
    </source>
</evidence>
<comment type="function">
    <text evidence="6">Functions as a two-component phosphorelay mediators between cytokinin sensor histidine kinases and response regulators (B-type ARRs). Plays an important role in propagating cytokinin signal transduction.</text>
</comment>
<dbReference type="GO" id="GO:0009736">
    <property type="term" value="P:cytokinin-activated signaling pathway"/>
    <property type="evidence" value="ECO:0000318"/>
    <property type="project" value="GO_Central"/>
</dbReference>
<dbReference type="CDD" id="cd00088">
    <property type="entry name" value="HPT"/>
    <property type="match status" value="1"/>
</dbReference>
<gene>
    <name evidence="8" type="ORF">PHYPA_021943</name>
</gene>
<keyword evidence="5" id="KW-0597">Phosphoprotein</keyword>
<dbReference type="FunFam" id="1.20.120.160:FF:000001">
    <property type="entry name" value="Histidine-containing phosphotransfer protein 1"/>
    <property type="match status" value="1"/>
</dbReference>
<proteinExistence type="predicted"/>
<dbReference type="GO" id="GO:0000160">
    <property type="term" value="P:phosphorelay signal transduction system"/>
    <property type="evidence" value="ECO:0000318"/>
    <property type="project" value="GO_Central"/>
</dbReference>
<dbReference type="Gene3D" id="1.20.120.160">
    <property type="entry name" value="HPT domain"/>
    <property type="match status" value="1"/>
</dbReference>
<keyword evidence="1" id="KW-0963">Cytoplasm</keyword>
<keyword evidence="4" id="KW-0539">Nucleus</keyword>
<evidence type="ECO:0000256" key="3">
    <source>
        <dbReference type="ARBA" id="ARBA00023012"/>
    </source>
</evidence>
<dbReference type="PANTHER" id="PTHR28242:SF52">
    <property type="entry name" value="PHOSPHORELAY INTERMEDIATE PROTEIN YPD1"/>
    <property type="match status" value="1"/>
</dbReference>
<sequence>MAEPKVVGKVSDAAAPASAVQAVEQVKVREAEAEVKVKEEEEEGECSVDELLDQHQELLDGMLSEGYLDDQFSQLQMLQDESSPDFVEEVVTLFFDDTEKLLENLTESLKTDPVDFKVVDGHVHQFKGSSSSIGAQRVKNVCVAFRHCCDAEDKKGCVDHLAKVKEEFNDVRSKLRKMLEVQSSEEKSVEREGSEGAWLVRKWCERACVGCAGEAGDWEKWFGVGSERGVVGAAGEEDHGCGGRSSFRGVLTQVVRW</sequence>
<evidence type="ECO:0000313" key="8">
    <source>
        <dbReference type="EMBL" id="PNR36093.1"/>
    </source>
</evidence>
<reference evidence="8 10" key="1">
    <citation type="journal article" date="2008" name="Science">
        <title>The Physcomitrella genome reveals evolutionary insights into the conquest of land by plants.</title>
        <authorList>
            <person name="Rensing S."/>
            <person name="Lang D."/>
            <person name="Zimmer A."/>
            <person name="Terry A."/>
            <person name="Salamov A."/>
            <person name="Shapiro H."/>
            <person name="Nishiyama T."/>
            <person name="Perroud P.-F."/>
            <person name="Lindquist E."/>
            <person name="Kamisugi Y."/>
            <person name="Tanahashi T."/>
            <person name="Sakakibara K."/>
            <person name="Fujita T."/>
            <person name="Oishi K."/>
            <person name="Shin-I T."/>
            <person name="Kuroki Y."/>
            <person name="Toyoda A."/>
            <person name="Suzuki Y."/>
            <person name="Hashimoto A."/>
            <person name="Yamaguchi K."/>
            <person name="Sugano A."/>
            <person name="Kohara Y."/>
            <person name="Fujiyama A."/>
            <person name="Anterola A."/>
            <person name="Aoki S."/>
            <person name="Ashton N."/>
            <person name="Barbazuk W.B."/>
            <person name="Barker E."/>
            <person name="Bennetzen J."/>
            <person name="Bezanilla M."/>
            <person name="Blankenship R."/>
            <person name="Cho S.H."/>
            <person name="Dutcher S."/>
            <person name="Estelle M."/>
            <person name="Fawcett J.A."/>
            <person name="Gundlach H."/>
            <person name="Hanada K."/>
            <person name="Heyl A."/>
            <person name="Hicks K.A."/>
            <person name="Hugh J."/>
            <person name="Lohr M."/>
            <person name="Mayer K."/>
            <person name="Melkozernov A."/>
            <person name="Murata T."/>
            <person name="Nelson D."/>
            <person name="Pils B."/>
            <person name="Prigge M."/>
            <person name="Reiss B."/>
            <person name="Renner T."/>
            <person name="Rombauts S."/>
            <person name="Rushton P."/>
            <person name="Sanderfoot A."/>
            <person name="Schween G."/>
            <person name="Shiu S.-H."/>
            <person name="Stueber K."/>
            <person name="Theodoulou F.L."/>
            <person name="Tu H."/>
            <person name="Van de Peer Y."/>
            <person name="Verrier P.J."/>
            <person name="Waters E."/>
            <person name="Wood A."/>
            <person name="Yang L."/>
            <person name="Cove D."/>
            <person name="Cuming A."/>
            <person name="Hasebe M."/>
            <person name="Lucas S."/>
            <person name="Mishler D.B."/>
            <person name="Reski R."/>
            <person name="Grigoriev I."/>
            <person name="Quatrano R.S."/>
            <person name="Boore J.L."/>
        </authorList>
    </citation>
    <scope>NUCLEOTIDE SEQUENCE [LARGE SCALE GENOMIC DNA]</scope>
    <source>
        <strain evidence="9 10">cv. Gransden 2004</strain>
    </source>
</reference>
<dbReference type="InterPro" id="IPR036641">
    <property type="entry name" value="HPT_dom_sf"/>
</dbReference>
<reference evidence="8 10" key="2">
    <citation type="journal article" date="2018" name="Plant J.">
        <title>The Physcomitrella patens chromosome-scale assembly reveals moss genome structure and evolution.</title>
        <authorList>
            <person name="Lang D."/>
            <person name="Ullrich K.K."/>
            <person name="Murat F."/>
            <person name="Fuchs J."/>
            <person name="Jenkins J."/>
            <person name="Haas F.B."/>
            <person name="Piednoel M."/>
            <person name="Gundlach H."/>
            <person name="Van Bel M."/>
            <person name="Meyberg R."/>
            <person name="Vives C."/>
            <person name="Morata J."/>
            <person name="Symeonidi A."/>
            <person name="Hiss M."/>
            <person name="Muchero W."/>
            <person name="Kamisugi Y."/>
            <person name="Saleh O."/>
            <person name="Blanc G."/>
            <person name="Decker E.L."/>
            <person name="van Gessel N."/>
            <person name="Grimwood J."/>
            <person name="Hayes R.D."/>
            <person name="Graham S.W."/>
            <person name="Gunter L.E."/>
            <person name="McDaniel S.F."/>
            <person name="Hoernstein S.N.W."/>
            <person name="Larsson A."/>
            <person name="Li F.W."/>
            <person name="Perroud P.F."/>
            <person name="Phillips J."/>
            <person name="Ranjan P."/>
            <person name="Rokshar D.S."/>
            <person name="Rothfels C.J."/>
            <person name="Schneider L."/>
            <person name="Shu S."/>
            <person name="Stevenson D.W."/>
            <person name="Thummler F."/>
            <person name="Tillich M."/>
            <person name="Villarreal Aguilar J.C."/>
            <person name="Widiez T."/>
            <person name="Wong G.K."/>
            <person name="Wymore A."/>
            <person name="Zhang Y."/>
            <person name="Zimmer A.D."/>
            <person name="Quatrano R.S."/>
            <person name="Mayer K.F.X."/>
            <person name="Goodstein D."/>
            <person name="Casacuberta J.M."/>
            <person name="Vandepoele K."/>
            <person name="Reski R."/>
            <person name="Cuming A.C."/>
            <person name="Tuskan G.A."/>
            <person name="Maumus F."/>
            <person name="Salse J."/>
            <person name="Schmutz J."/>
            <person name="Rensing S.A."/>
        </authorList>
    </citation>
    <scope>NUCLEOTIDE SEQUENCE [LARGE SCALE GENOMIC DNA]</scope>
    <source>
        <strain evidence="9 10">cv. Gransden 2004</strain>
    </source>
</reference>
<dbReference type="GO" id="GO:0009927">
    <property type="term" value="F:histidine phosphotransfer kinase activity"/>
    <property type="evidence" value="ECO:0000318"/>
    <property type="project" value="GO_Central"/>
</dbReference>
<feature type="domain" description="HPt" evidence="7">
    <location>
        <begin position="83"/>
        <end position="182"/>
    </location>
</feature>
<keyword evidence="2 6" id="KW-0932">Cytokinin signaling pathway</keyword>